<evidence type="ECO:0000256" key="3">
    <source>
        <dbReference type="ARBA" id="ARBA00022692"/>
    </source>
</evidence>
<name>A0A836CJY0_9STRA</name>
<dbReference type="EMBL" id="JAFCMP010000052">
    <property type="protein sequence ID" value="KAG5189370.1"/>
    <property type="molecule type" value="Genomic_DNA"/>
</dbReference>
<evidence type="ECO:0000256" key="6">
    <source>
        <dbReference type="ARBA" id="ARBA00022989"/>
    </source>
</evidence>
<keyword evidence="4" id="KW-0547">Nucleotide-binding</keyword>
<comment type="caution">
    <text evidence="11">The sequence shown here is derived from an EMBL/GenBank/DDBJ whole genome shotgun (WGS) entry which is preliminary data.</text>
</comment>
<evidence type="ECO:0000259" key="10">
    <source>
        <dbReference type="PROSITE" id="PS50893"/>
    </source>
</evidence>
<dbReference type="InterPro" id="IPR017871">
    <property type="entry name" value="ABC_transporter-like_CS"/>
</dbReference>
<keyword evidence="3 9" id="KW-0812">Transmembrane</keyword>
<dbReference type="InterPro" id="IPR027417">
    <property type="entry name" value="P-loop_NTPase"/>
</dbReference>
<dbReference type="InterPro" id="IPR050352">
    <property type="entry name" value="ABCG_transporters"/>
</dbReference>
<evidence type="ECO:0000256" key="2">
    <source>
        <dbReference type="ARBA" id="ARBA00022448"/>
    </source>
</evidence>
<keyword evidence="7 9" id="KW-0472">Membrane</keyword>
<dbReference type="GO" id="GO:0016020">
    <property type="term" value="C:membrane"/>
    <property type="evidence" value="ECO:0007669"/>
    <property type="project" value="UniProtKB-SubCell"/>
</dbReference>
<feature type="transmembrane region" description="Helical" evidence="9">
    <location>
        <begin position="348"/>
        <end position="365"/>
    </location>
</feature>
<dbReference type="PROSITE" id="PS00211">
    <property type="entry name" value="ABC_TRANSPORTER_1"/>
    <property type="match status" value="1"/>
</dbReference>
<keyword evidence="2" id="KW-0813">Transport</keyword>
<keyword evidence="11" id="KW-0378">Hydrolase</keyword>
<evidence type="ECO:0000313" key="11">
    <source>
        <dbReference type="EMBL" id="KAG5189370.1"/>
    </source>
</evidence>
<dbReference type="GO" id="GO:0016887">
    <property type="term" value="F:ATP hydrolysis activity"/>
    <property type="evidence" value="ECO:0007669"/>
    <property type="project" value="InterPro"/>
</dbReference>
<dbReference type="PANTHER" id="PTHR48041:SF41">
    <property type="entry name" value="ABC TRANSPORTER G FAMILY"/>
    <property type="match status" value="1"/>
</dbReference>
<dbReference type="PROSITE" id="PS50893">
    <property type="entry name" value="ABC_TRANSPORTER_2"/>
    <property type="match status" value="1"/>
</dbReference>
<feature type="region of interest" description="Disordered" evidence="8">
    <location>
        <begin position="614"/>
        <end position="642"/>
    </location>
</feature>
<dbReference type="OrthoDB" id="66620at2759"/>
<proteinExistence type="predicted"/>
<dbReference type="InterPro" id="IPR003593">
    <property type="entry name" value="AAA+_ATPase"/>
</dbReference>
<dbReference type="AlphaFoldDB" id="A0A836CJY0"/>
<dbReference type="Pfam" id="PF00005">
    <property type="entry name" value="ABC_tran"/>
    <property type="match status" value="1"/>
</dbReference>
<dbReference type="PANTHER" id="PTHR48041">
    <property type="entry name" value="ABC TRANSPORTER G FAMILY MEMBER 28"/>
    <property type="match status" value="1"/>
</dbReference>
<gene>
    <name evidence="11" type="ORF">JKP88DRAFT_206260</name>
</gene>
<organism evidence="11 12">
    <name type="scientific">Tribonema minus</name>
    <dbReference type="NCBI Taxonomy" id="303371"/>
    <lineage>
        <taxon>Eukaryota</taxon>
        <taxon>Sar</taxon>
        <taxon>Stramenopiles</taxon>
        <taxon>Ochrophyta</taxon>
        <taxon>PX clade</taxon>
        <taxon>Xanthophyceae</taxon>
        <taxon>Tribonematales</taxon>
        <taxon>Tribonemataceae</taxon>
        <taxon>Tribonema</taxon>
    </lineage>
</organism>
<accession>A0A836CJY0</accession>
<feature type="domain" description="ABC transporter" evidence="10">
    <location>
        <begin position="11"/>
        <end position="251"/>
    </location>
</feature>
<dbReference type="SMART" id="SM00382">
    <property type="entry name" value="AAA"/>
    <property type="match status" value="1"/>
</dbReference>
<keyword evidence="12" id="KW-1185">Reference proteome</keyword>
<dbReference type="InterPro" id="IPR003439">
    <property type="entry name" value="ABC_transporter-like_ATP-bd"/>
</dbReference>
<dbReference type="GO" id="GO:0140359">
    <property type="term" value="F:ABC-type transporter activity"/>
    <property type="evidence" value="ECO:0007669"/>
    <property type="project" value="InterPro"/>
</dbReference>
<evidence type="ECO:0000256" key="4">
    <source>
        <dbReference type="ARBA" id="ARBA00022741"/>
    </source>
</evidence>
<dbReference type="Gene3D" id="3.40.50.300">
    <property type="entry name" value="P-loop containing nucleotide triphosphate hydrolases"/>
    <property type="match status" value="1"/>
</dbReference>
<evidence type="ECO:0000313" key="12">
    <source>
        <dbReference type="Proteomes" id="UP000664859"/>
    </source>
</evidence>
<keyword evidence="6 9" id="KW-1133">Transmembrane helix</keyword>
<feature type="transmembrane region" description="Helical" evidence="9">
    <location>
        <begin position="456"/>
        <end position="480"/>
    </location>
</feature>
<evidence type="ECO:0000256" key="9">
    <source>
        <dbReference type="SAM" id="Phobius"/>
    </source>
</evidence>
<evidence type="ECO:0000256" key="8">
    <source>
        <dbReference type="SAM" id="MobiDB-lite"/>
    </source>
</evidence>
<dbReference type="InterPro" id="IPR013525">
    <property type="entry name" value="ABC2_TM"/>
</dbReference>
<feature type="transmembrane region" description="Helical" evidence="9">
    <location>
        <begin position="419"/>
        <end position="444"/>
    </location>
</feature>
<evidence type="ECO:0000256" key="1">
    <source>
        <dbReference type="ARBA" id="ARBA00004141"/>
    </source>
</evidence>
<sequence length="642" mass="69557">MVAGEVPAVEVVWQDVTCQLGSRRILDGVSGVAKPGRVLGILGPSGSGKSTLLHSLCGQVVAAKRLQLSGRVFFNGAPRTGQEEIAFLHQQDRFYSALTVRETLLTAAKLRLPKSMSTVAQEERVDELISRLGLDKVRDTYVGDSKMRGVSGGEKRRLGIACELLGSPSVVLADEPTTGLDSFQASQVMLALSDLAKKGGHTVVCVIHQPRGSIVDLLDDMLVLSEGKVVYSGPTDKVVSKLSSALGVHPSKNTNPAEFAIDLVSIDYSSKEAEAESRERLQVLRSVHVEAHNAALDAVKALDHRWSGNGKPVVRRTGQLGVIGQFRLLLQRSWRQVNRCKFANFTRAMTQVGSALIFGAIFWKLDFSQSRINDRLGLLQVASINTAMSVVVGALRVFLTERGIVERERSRAGSYGILPYFLAKLVAELPMSGILPSIFGVLVYKMGGLNTKPERFARFMGILMLESFAAGAIGMLVGAVSANEDTALALGPAIMTVFIIFSGFFIRQDNVPRLLRPLKEASLIKWAFEGMSVNEMNDTKFLCHDASFKRGPCIQTGEQMLDRIGFGKSTVRNSVQALAKILLASYTLTYFGLVASRPKYQPMLDPDEVAAEPEAEAARVVSPSSKQRLPGTAINAPALKLS</sequence>
<dbReference type="Pfam" id="PF01061">
    <property type="entry name" value="ABC2_membrane"/>
    <property type="match status" value="1"/>
</dbReference>
<dbReference type="Proteomes" id="UP000664859">
    <property type="component" value="Unassembled WGS sequence"/>
</dbReference>
<evidence type="ECO:0000256" key="7">
    <source>
        <dbReference type="ARBA" id="ARBA00023136"/>
    </source>
</evidence>
<protein>
    <submittedName>
        <fullName evidence="11">P-loop containing nucleoside triphosphate hydrolase protein</fullName>
    </submittedName>
</protein>
<evidence type="ECO:0000256" key="5">
    <source>
        <dbReference type="ARBA" id="ARBA00022840"/>
    </source>
</evidence>
<keyword evidence="5" id="KW-0067">ATP-binding</keyword>
<feature type="transmembrane region" description="Helical" evidence="9">
    <location>
        <begin position="486"/>
        <end position="506"/>
    </location>
</feature>
<dbReference type="SUPFAM" id="SSF52540">
    <property type="entry name" value="P-loop containing nucleoside triphosphate hydrolases"/>
    <property type="match status" value="1"/>
</dbReference>
<comment type="subcellular location">
    <subcellularLocation>
        <location evidence="1">Membrane</location>
        <topology evidence="1">Multi-pass membrane protein</topology>
    </subcellularLocation>
</comment>
<dbReference type="GO" id="GO:0005524">
    <property type="term" value="F:ATP binding"/>
    <property type="evidence" value="ECO:0007669"/>
    <property type="project" value="UniProtKB-KW"/>
</dbReference>
<feature type="transmembrane region" description="Helical" evidence="9">
    <location>
        <begin position="377"/>
        <end position="399"/>
    </location>
</feature>
<reference evidence="11" key="1">
    <citation type="submission" date="2021-02" db="EMBL/GenBank/DDBJ databases">
        <title>First Annotated Genome of the Yellow-green Alga Tribonema minus.</title>
        <authorList>
            <person name="Mahan K.M."/>
        </authorList>
    </citation>
    <scope>NUCLEOTIDE SEQUENCE</scope>
    <source>
        <strain evidence="11">UTEX B ZZ1240</strain>
    </source>
</reference>